<dbReference type="PANTHER" id="PTHR11820:SF7">
    <property type="entry name" value="ACYLPYRUVASE FAHD1, MITOCHONDRIAL"/>
    <property type="match status" value="1"/>
</dbReference>
<feature type="domain" description="Fumarylacetoacetase-like C-terminal" evidence="5">
    <location>
        <begin position="575"/>
        <end position="786"/>
    </location>
</feature>
<keyword evidence="8" id="KW-1185">Reference proteome</keyword>
<reference evidence="8" key="1">
    <citation type="submission" date="2017-02" db="EMBL/GenBank/DDBJ databases">
        <authorList>
            <person name="Tafer H."/>
            <person name="Lopandic K."/>
        </authorList>
    </citation>
    <scope>NUCLEOTIDE SEQUENCE [LARGE SCALE GENOMIC DNA]</scope>
    <source>
        <strain evidence="8">CBS 366.77</strain>
    </source>
</reference>
<dbReference type="Pfam" id="PF01557">
    <property type="entry name" value="FAA_hydrolase"/>
    <property type="match status" value="1"/>
</dbReference>
<dbReference type="Pfam" id="PF01979">
    <property type="entry name" value="Amidohydro_1"/>
    <property type="match status" value="1"/>
</dbReference>
<dbReference type="GO" id="GO:0018773">
    <property type="term" value="F:acetylpyruvate hydrolase activity"/>
    <property type="evidence" value="ECO:0007669"/>
    <property type="project" value="TreeGrafter"/>
</dbReference>
<dbReference type="FunFam" id="3.90.850.10:FF:000002">
    <property type="entry name" value="2-hydroxyhepta-2,4-diene-1,7-dioate isomerase"/>
    <property type="match status" value="1"/>
</dbReference>
<name>A0A3A2ZQ19_9EURO</name>
<dbReference type="PANTHER" id="PTHR11820">
    <property type="entry name" value="ACYLPYRUVASE"/>
    <property type="match status" value="1"/>
</dbReference>
<evidence type="ECO:0000259" key="6">
    <source>
        <dbReference type="Pfam" id="PF01979"/>
    </source>
</evidence>
<dbReference type="OrthoDB" id="194468at2759"/>
<dbReference type="SUPFAM" id="SSF51556">
    <property type="entry name" value="Metallo-dependent hydrolases"/>
    <property type="match status" value="1"/>
</dbReference>
<dbReference type="AlphaFoldDB" id="A0A3A2ZQ19"/>
<evidence type="ECO:0000259" key="4">
    <source>
        <dbReference type="Pfam" id="PF00561"/>
    </source>
</evidence>
<dbReference type="Gene3D" id="3.20.20.140">
    <property type="entry name" value="Metal-dependent hydrolases"/>
    <property type="match status" value="1"/>
</dbReference>
<accession>A0A3A2ZQ19</accession>
<dbReference type="CDD" id="cd01299">
    <property type="entry name" value="Met_dep_hydrolase_A"/>
    <property type="match status" value="1"/>
</dbReference>
<evidence type="ECO:0000256" key="1">
    <source>
        <dbReference type="ARBA" id="ARBA00010211"/>
    </source>
</evidence>
<dbReference type="Pfam" id="PF00561">
    <property type="entry name" value="Abhydrolase_1"/>
    <property type="match status" value="1"/>
</dbReference>
<evidence type="ECO:0000256" key="3">
    <source>
        <dbReference type="SAM" id="MobiDB-lite"/>
    </source>
</evidence>
<protein>
    <submittedName>
        <fullName evidence="7">Fumarylacetoacetate hydrolase</fullName>
    </submittedName>
</protein>
<keyword evidence="2" id="KW-0479">Metal-binding</keyword>
<dbReference type="InterPro" id="IPR011234">
    <property type="entry name" value="Fumarylacetoacetase-like_C"/>
</dbReference>
<dbReference type="InterPro" id="IPR029058">
    <property type="entry name" value="AB_hydrolase_fold"/>
</dbReference>
<dbReference type="GO" id="GO:0050163">
    <property type="term" value="F:oxaloacetate tautomerase activity"/>
    <property type="evidence" value="ECO:0007669"/>
    <property type="project" value="UniProtKB-ARBA"/>
</dbReference>
<dbReference type="InterPro" id="IPR011059">
    <property type="entry name" value="Metal-dep_hydrolase_composite"/>
</dbReference>
<feature type="domain" description="AB hydrolase-1" evidence="4">
    <location>
        <begin position="840"/>
        <end position="1068"/>
    </location>
</feature>
<comment type="similarity">
    <text evidence="1">Belongs to the FAH family.</text>
</comment>
<gene>
    <name evidence="7" type="ORF">PHISCL_02402</name>
</gene>
<dbReference type="STRING" id="2070753.A0A3A2ZQ19"/>
<dbReference type="Gene3D" id="3.90.850.10">
    <property type="entry name" value="Fumarylacetoacetase-like, C-terminal domain"/>
    <property type="match status" value="1"/>
</dbReference>
<keyword evidence="7" id="KW-0378">Hydrolase</keyword>
<dbReference type="SUPFAM" id="SSF51338">
    <property type="entry name" value="Composite domain of metallo-dependent hydrolases"/>
    <property type="match status" value="1"/>
</dbReference>
<feature type="domain" description="Amidohydrolase-related" evidence="6">
    <location>
        <begin position="125"/>
        <end position="475"/>
    </location>
</feature>
<feature type="region of interest" description="Disordered" evidence="3">
    <location>
        <begin position="1"/>
        <end position="37"/>
    </location>
</feature>
<proteinExistence type="inferred from homology"/>
<dbReference type="Proteomes" id="UP000266188">
    <property type="component" value="Unassembled WGS sequence"/>
</dbReference>
<evidence type="ECO:0000259" key="5">
    <source>
        <dbReference type="Pfam" id="PF01557"/>
    </source>
</evidence>
<dbReference type="EMBL" id="MVGC01000053">
    <property type="protein sequence ID" value="RJE25252.1"/>
    <property type="molecule type" value="Genomic_DNA"/>
</dbReference>
<dbReference type="Gene3D" id="3.40.50.1820">
    <property type="entry name" value="alpha/beta hydrolase"/>
    <property type="match status" value="1"/>
</dbReference>
<comment type="caution">
    <text evidence="7">The sequence shown here is derived from an EMBL/GenBank/DDBJ whole genome shotgun (WGS) entry which is preliminary data.</text>
</comment>
<dbReference type="InterPro" id="IPR000073">
    <property type="entry name" value="AB_hydrolase_1"/>
</dbReference>
<dbReference type="Gene3D" id="2.30.40.10">
    <property type="entry name" value="Urease, subunit C, domain 1"/>
    <property type="match status" value="1"/>
</dbReference>
<dbReference type="GO" id="GO:0046872">
    <property type="term" value="F:metal ion binding"/>
    <property type="evidence" value="ECO:0007669"/>
    <property type="project" value="UniProtKB-KW"/>
</dbReference>
<dbReference type="SUPFAM" id="SSF56529">
    <property type="entry name" value="FAH"/>
    <property type="match status" value="1"/>
</dbReference>
<feature type="compositionally biased region" description="Polar residues" evidence="3">
    <location>
        <begin position="1"/>
        <end position="24"/>
    </location>
</feature>
<dbReference type="InterPro" id="IPR032466">
    <property type="entry name" value="Metal_Hydrolase"/>
</dbReference>
<dbReference type="InterPro" id="IPR057744">
    <property type="entry name" value="OTAase-like"/>
</dbReference>
<evidence type="ECO:0000256" key="2">
    <source>
        <dbReference type="ARBA" id="ARBA00022723"/>
    </source>
</evidence>
<evidence type="ECO:0000313" key="8">
    <source>
        <dbReference type="Proteomes" id="UP000266188"/>
    </source>
</evidence>
<dbReference type="GO" id="GO:0006107">
    <property type="term" value="P:oxaloacetate metabolic process"/>
    <property type="evidence" value="ECO:0007669"/>
    <property type="project" value="UniProtKB-ARBA"/>
</dbReference>
<sequence>MAPLITKTTLPYSNAANGTSGQSSRQRRTKADWGAPLPTRKLAPHEDVHFDPALKPRTHCMAETPSDSKVLFLNVRILDSTGAEPYLGDVYVEGDRIRYVGIVPDVRNLRGDPTVGVIQGEGRTIMSGLGDAHAHFTWNGSALEGTSLTDNLGEIGVEEHTITTAQSAMAYLDSGYTMCYGAASAKDRLDCVIRDAINKGSIPGPRYLANGREIARRGGELTAGITAFADGPLEMREVIRNHAKIGVDQIKLSMSGEEILESRAAEDCFFDEAETEACVEEAHRLGLRVCSHARARDSITQCVKYGVDIIYHGSYIDEDTMEELERNKHRHVVAPAINWLYATTYEAGPFGYSFEKAEHDGYKKELDIAIKACKEMHERGITVLPGGDYGFAWTPHGTYARDLEHFVKLLDFTPMETIIAATAGVAKLFMQENELGKVQPGYYADLILVDGDPLKDITVFQDHSKLNLIMINGRIHKASPKDFEKSAASPQLLESHTKPQKQYVNYVSYIDKQDRPRVGHLDFDSSMITPLMMLSGAPVTSLYQVIELRNAVVAHGDQIPLSSVTLQAPIGDRDILAVGKNYVDHAVEFNRSGYDSSDKTDQPTHPVIFTKRSTSVIASGEQIYLHPNFTSSLDYEGEIGVIIGKSGFRIAERDAQDYVWGYTIINDVTARERQRDHKQFYLGKSPDTFCPMGPIAVPASELPKTLRVQTFVNGEKRQDATTDDLIFSVANLIKTVSESQTIRPGDIIATGTPAGVGFGQKPPKFLQPGDKVEVSVTCLGTLVNEIASPSSENQVSQRLSLASHLATLNLENTAGGSGLKELGGKQVNVRKFGSGSNVAVFVHGLGASAEYFTPIIKSGDFEDQYTSYAYDLEGHGLSATNIASIVTIDSFVKDLERVVNIAGASSVTLFAHSLGCLIAMEYSIRHSSNVNKLILMGPPPCPLPEAGHKAIMNRAAAVRQSGMMASGTADAVADAGTSTATKVYQPVAFAAVRASLLSTNPEGYAKACTALAGISSPMAVSKLEMPILLLTGDEDKTSPVKIVTALHQQLPNSRMEVLPCTGHWHVYENWEGVNRFIKSFA</sequence>
<dbReference type="InterPro" id="IPR036663">
    <property type="entry name" value="Fumarylacetoacetase_C_sf"/>
</dbReference>
<dbReference type="InterPro" id="IPR006680">
    <property type="entry name" value="Amidohydro-rel"/>
</dbReference>
<dbReference type="SUPFAM" id="SSF53474">
    <property type="entry name" value="alpha/beta-Hydrolases"/>
    <property type="match status" value="1"/>
</dbReference>
<dbReference type="GO" id="GO:0016810">
    <property type="term" value="F:hydrolase activity, acting on carbon-nitrogen (but not peptide) bonds"/>
    <property type="evidence" value="ECO:0007669"/>
    <property type="project" value="InterPro"/>
</dbReference>
<organism evidence="7 8">
    <name type="scientific">Aspergillus sclerotialis</name>
    <dbReference type="NCBI Taxonomy" id="2070753"/>
    <lineage>
        <taxon>Eukaryota</taxon>
        <taxon>Fungi</taxon>
        <taxon>Dikarya</taxon>
        <taxon>Ascomycota</taxon>
        <taxon>Pezizomycotina</taxon>
        <taxon>Eurotiomycetes</taxon>
        <taxon>Eurotiomycetidae</taxon>
        <taxon>Eurotiales</taxon>
        <taxon>Aspergillaceae</taxon>
        <taxon>Aspergillus</taxon>
        <taxon>Aspergillus subgen. Polypaecilum</taxon>
    </lineage>
</organism>
<evidence type="ECO:0000313" key="7">
    <source>
        <dbReference type="EMBL" id="RJE25252.1"/>
    </source>
</evidence>